<dbReference type="Pfam" id="PF00561">
    <property type="entry name" value="Abhydrolase_1"/>
    <property type="match status" value="1"/>
</dbReference>
<evidence type="ECO:0000256" key="1">
    <source>
        <dbReference type="ARBA" id="ARBA00008645"/>
    </source>
</evidence>
<dbReference type="InterPro" id="IPR029058">
    <property type="entry name" value="AB_hydrolase_fold"/>
</dbReference>
<dbReference type="PANTHER" id="PTHR43798">
    <property type="entry name" value="MONOACYLGLYCEROL LIPASE"/>
    <property type="match status" value="1"/>
</dbReference>
<dbReference type="Proteomes" id="UP001264519">
    <property type="component" value="Unassembled WGS sequence"/>
</dbReference>
<dbReference type="SUPFAM" id="SSF53474">
    <property type="entry name" value="alpha/beta-Hydrolases"/>
    <property type="match status" value="1"/>
</dbReference>
<accession>A0ABU1G5N0</accession>
<dbReference type="InterPro" id="IPR050266">
    <property type="entry name" value="AB_hydrolase_sf"/>
</dbReference>
<feature type="domain" description="AB hydrolase-1" evidence="3">
    <location>
        <begin position="29"/>
        <end position="141"/>
    </location>
</feature>
<comment type="caution">
    <text evidence="4">The sequence shown here is derived from an EMBL/GenBank/DDBJ whole genome shotgun (WGS) entry which is preliminary data.</text>
</comment>
<evidence type="ECO:0000259" key="3">
    <source>
        <dbReference type="Pfam" id="PF00561"/>
    </source>
</evidence>
<dbReference type="GO" id="GO:0016787">
    <property type="term" value="F:hydrolase activity"/>
    <property type="evidence" value="ECO:0007669"/>
    <property type="project" value="UniProtKB-KW"/>
</dbReference>
<proteinExistence type="inferred from homology"/>
<evidence type="ECO:0000313" key="4">
    <source>
        <dbReference type="EMBL" id="MDR5868006.1"/>
    </source>
</evidence>
<name>A0ABU1G5N0_9GAMM</name>
<evidence type="ECO:0000313" key="5">
    <source>
        <dbReference type="Proteomes" id="UP001264519"/>
    </source>
</evidence>
<dbReference type="EMBL" id="JARWAK010000013">
    <property type="protein sequence ID" value="MDR5868006.1"/>
    <property type="molecule type" value="Genomic_DNA"/>
</dbReference>
<comment type="similarity">
    <text evidence="1">Belongs to the AB hydrolase superfamily.</text>
</comment>
<sequence length="286" mass="30226">MTMPTALSLAGGRLAALAWGEAQAPTWLALHGWLDNAASFARLAPRLVEALDIRVVALDFAGHGHSRHLPGGGDYAIWDYAHDVLDALDDLSLTHAPLLGHSMGAGVACLVAAAAPERVTRLALIDGLGVLTTEAARTPDQLRKGLRAHRRPVSRAPRYPDGESAVAARVAGGVTPLEAETARPMVARNLIETDDGHLRLRTDPRLLRPSPVRFTPEQALALLEAIRCPALCIEAEDGILAGRASAAAARAALKGLRRRVLPGGHHLHLEASRVAAVAHAIEEAQP</sequence>
<protein>
    <submittedName>
        <fullName evidence="4">Alpha/beta fold hydrolase</fullName>
    </submittedName>
</protein>
<dbReference type="InterPro" id="IPR000073">
    <property type="entry name" value="AB_hydrolase_1"/>
</dbReference>
<dbReference type="PRINTS" id="PR00111">
    <property type="entry name" value="ABHYDROLASE"/>
</dbReference>
<evidence type="ECO:0000256" key="2">
    <source>
        <dbReference type="ARBA" id="ARBA00022801"/>
    </source>
</evidence>
<keyword evidence="2 4" id="KW-0378">Hydrolase</keyword>
<dbReference type="PANTHER" id="PTHR43798:SF14">
    <property type="entry name" value="SERINE HYDROLASE-LIKE PROTEIN DDB_G0286239"/>
    <property type="match status" value="1"/>
</dbReference>
<organism evidence="4 5">
    <name type="scientific">Halomonas koreensis</name>
    <dbReference type="NCBI Taxonomy" id="245385"/>
    <lineage>
        <taxon>Bacteria</taxon>
        <taxon>Pseudomonadati</taxon>
        <taxon>Pseudomonadota</taxon>
        <taxon>Gammaproteobacteria</taxon>
        <taxon>Oceanospirillales</taxon>
        <taxon>Halomonadaceae</taxon>
        <taxon>Halomonas</taxon>
    </lineage>
</organism>
<reference evidence="4 5" key="1">
    <citation type="submission" date="2023-04" db="EMBL/GenBank/DDBJ databases">
        <title>A long-awaited taxogenomic arrangement of the family Halomonadaceae.</title>
        <authorList>
            <person name="De La Haba R."/>
            <person name="Chuvochina M."/>
            <person name="Wittouck S."/>
            <person name="Arahal D.R."/>
            <person name="Sanchez-Porro C."/>
            <person name="Hugenholtz P."/>
            <person name="Ventosa A."/>
        </authorList>
    </citation>
    <scope>NUCLEOTIDE SEQUENCE [LARGE SCALE GENOMIC DNA]</scope>
    <source>
        <strain evidence="4 5">DSM 23530</strain>
    </source>
</reference>
<dbReference type="Gene3D" id="3.40.50.1820">
    <property type="entry name" value="alpha/beta hydrolase"/>
    <property type="match status" value="1"/>
</dbReference>
<dbReference type="RefSeq" id="WP_309653586.1">
    <property type="nucleotide sequence ID" value="NZ_JARWAK010000013.1"/>
</dbReference>
<keyword evidence="5" id="KW-1185">Reference proteome</keyword>
<gene>
    <name evidence="4" type="ORF">QC818_14530</name>
</gene>